<keyword evidence="2" id="KW-0274">FAD</keyword>
<dbReference type="InterPro" id="IPR046373">
    <property type="entry name" value="Acyl-CoA_Oxase/DH_mid-dom_sf"/>
</dbReference>
<comment type="caution">
    <text evidence="4">The sequence shown here is derived from an EMBL/GenBank/DDBJ whole genome shotgun (WGS) entry which is preliminary data.</text>
</comment>
<protein>
    <recommendedName>
        <fullName evidence="6">Acyl-CoA dehydrogenase</fullName>
    </recommendedName>
</protein>
<evidence type="ECO:0008006" key="6">
    <source>
        <dbReference type="Google" id="ProtNLM"/>
    </source>
</evidence>
<dbReference type="PANTHER" id="PTHR43884:SF20">
    <property type="entry name" value="ACYL-COA DEHYDROGENASE FADE28"/>
    <property type="match status" value="1"/>
</dbReference>
<dbReference type="PANTHER" id="PTHR43884">
    <property type="entry name" value="ACYL-COA DEHYDROGENASE"/>
    <property type="match status" value="1"/>
</dbReference>
<evidence type="ECO:0000256" key="3">
    <source>
        <dbReference type="ARBA" id="ARBA00023002"/>
    </source>
</evidence>
<dbReference type="SUPFAM" id="SSF56645">
    <property type="entry name" value="Acyl-CoA dehydrogenase NM domain-like"/>
    <property type="match status" value="1"/>
</dbReference>
<evidence type="ECO:0000256" key="2">
    <source>
        <dbReference type="ARBA" id="ARBA00022827"/>
    </source>
</evidence>
<keyword evidence="3" id="KW-0560">Oxidoreductase</keyword>
<dbReference type="InterPro" id="IPR009100">
    <property type="entry name" value="AcylCoA_DH/oxidase_NM_dom_sf"/>
</dbReference>
<dbReference type="OrthoDB" id="2986495at2"/>
<evidence type="ECO:0000256" key="1">
    <source>
        <dbReference type="ARBA" id="ARBA00022630"/>
    </source>
</evidence>
<dbReference type="Gene3D" id="1.10.540.10">
    <property type="entry name" value="Acyl-CoA dehydrogenase/oxidase, N-terminal domain"/>
    <property type="match status" value="1"/>
</dbReference>
<accession>A0A117PR44</accession>
<proteinExistence type="predicted"/>
<dbReference type="Proteomes" id="UP000053039">
    <property type="component" value="Unassembled WGS sequence"/>
</dbReference>
<dbReference type="AlphaFoldDB" id="A0A117PR44"/>
<dbReference type="EMBL" id="LMWM01000018">
    <property type="protein sequence ID" value="KUM87082.1"/>
    <property type="molecule type" value="Genomic_DNA"/>
</dbReference>
<dbReference type="GO" id="GO:0050660">
    <property type="term" value="F:flavin adenine dinucleotide binding"/>
    <property type="evidence" value="ECO:0007669"/>
    <property type="project" value="InterPro"/>
</dbReference>
<keyword evidence="1" id="KW-0285">Flavoprotein</keyword>
<organism evidence="4 5">
    <name type="scientific">Streptomyces pseudovenezuelae</name>
    <dbReference type="NCBI Taxonomy" id="67350"/>
    <lineage>
        <taxon>Bacteria</taxon>
        <taxon>Bacillati</taxon>
        <taxon>Actinomycetota</taxon>
        <taxon>Actinomycetes</taxon>
        <taxon>Kitasatosporales</taxon>
        <taxon>Streptomycetaceae</taxon>
        <taxon>Streptomyces</taxon>
        <taxon>Streptomyces aurantiacus group</taxon>
    </lineage>
</organism>
<dbReference type="Gene3D" id="2.40.110.10">
    <property type="entry name" value="Butyryl-CoA Dehydrogenase, subunit A, domain 2"/>
    <property type="match status" value="1"/>
</dbReference>
<evidence type="ECO:0000313" key="5">
    <source>
        <dbReference type="Proteomes" id="UP000053039"/>
    </source>
</evidence>
<name>A0A117PR44_9ACTN</name>
<sequence length="389" mass="40789">MTADATRMTAPDSARHGVLEDLPARLDAMADGLHAALAAKPAVEYEQDASPVFALLKQARATTMLIPSACGGQGAKAVDAVRFQAALGVLAPSAAIATTMHHYKIAALGQVAAAGDERAGAILTELAGDAQIIASGGAESMPGRDLRSLGSQAVRGAGGYRVTGLKRPCSLSTSMDMMSLMVELRAPDGTPEGYAQAFVDARAEGVAREPFWHSPVFRAAESHAVQLTDVRVPRERVFPLIGEVGRRFATDCYTWFQLLISASYLGVAGCLAEATPGERRAGSRAWTEAGAGIRRLEAELLDAARAVDEGAPAAKQLNLAMRARDRIEDDLAGLGNLLLRAAGGGMFARTCFFTMLAGALNAIAFHPPQRGAREGIGLELLTPDVKGRD</sequence>
<dbReference type="RefSeq" id="WP_051831951.1">
    <property type="nucleotide sequence ID" value="NZ_JBEYZI010000001.1"/>
</dbReference>
<dbReference type="GO" id="GO:0003995">
    <property type="term" value="F:acyl-CoA dehydrogenase activity"/>
    <property type="evidence" value="ECO:0007669"/>
    <property type="project" value="TreeGrafter"/>
</dbReference>
<evidence type="ECO:0000313" key="4">
    <source>
        <dbReference type="EMBL" id="KUM87082.1"/>
    </source>
</evidence>
<dbReference type="InterPro" id="IPR037069">
    <property type="entry name" value="AcylCoA_DH/ox_N_sf"/>
</dbReference>
<gene>
    <name evidence="4" type="ORF">AQI94_17120</name>
</gene>
<reference evidence="4 5" key="1">
    <citation type="submission" date="2015-10" db="EMBL/GenBank/DDBJ databases">
        <title>Draft genome sequence of Streptomyces pseudovenezuelae DSM 40212, type strain for the species Streptomyces pseudovenezuelae.</title>
        <authorList>
            <person name="Ruckert C."/>
            <person name="Winkler A."/>
            <person name="Kalinowski J."/>
            <person name="Kampfer P."/>
            <person name="Glaeser S."/>
        </authorList>
    </citation>
    <scope>NUCLEOTIDE SEQUENCE [LARGE SCALE GENOMIC DNA]</scope>
    <source>
        <strain evidence="4 5">DSM 40212</strain>
    </source>
</reference>